<protein>
    <submittedName>
        <fullName evidence="2">Uncharacterized protein</fullName>
    </submittedName>
</protein>
<dbReference type="RefSeq" id="XP_020428554.1">
    <property type="nucleotide sequence ID" value="XM_020580969.1"/>
</dbReference>
<evidence type="ECO:0000313" key="2">
    <source>
        <dbReference type="EMBL" id="EFA76422.1"/>
    </source>
</evidence>
<dbReference type="EMBL" id="ADBJ01000047">
    <property type="protein sequence ID" value="EFA76422.1"/>
    <property type="molecule type" value="Genomic_DNA"/>
</dbReference>
<feature type="region of interest" description="Disordered" evidence="1">
    <location>
        <begin position="1"/>
        <end position="135"/>
    </location>
</feature>
<accession>D3BQK2</accession>
<feature type="compositionally biased region" description="Low complexity" evidence="1">
    <location>
        <begin position="8"/>
        <end position="29"/>
    </location>
</feature>
<feature type="compositionally biased region" description="Gly residues" evidence="1">
    <location>
        <begin position="39"/>
        <end position="52"/>
    </location>
</feature>
<dbReference type="GeneID" id="31365658"/>
<keyword evidence="3" id="KW-1185">Reference proteome</keyword>
<sequence length="773" mass="86508">MNFLRNTIGSNSNNNSNNNNNNNNGISNSFNRLSINGDGDVGSSGGGSGSGGSNANNRFDFELVEFDPYGKPATNNTNSASATSSSSNSNSTTTTTTTTTTTSSSPSSPTPKSPTTKSKSNKISTNPFLKDEDEEEEIAIERLPIDENQRTPLITQQQSIEDMFDSIDLFSNQTPHPDEFEQLFLHGNRPSDLQQMRSSSSGTATATTTTTTVTSPTTATSQQQQQQQQSSISPVLQTQSSSNSTNSNKNNKINISHDLDPFSSAMGDDDDDQLSIDKSPILVPKLSKKDLIAPLKYDNVSMDSFIDNLKMTTMLHQETQEEKFINENSIRTLYRQLWMVVDEPTTVSDHCPDGQLCTQTFRSQVSKLNTQASKQLETLLAQNHFYNTTQFIGSLFQQTLNELRLAVSIYSNIAASGSDSPAVIAIELNRLAMAYMNSKPPQAVINILLHLYNRLVALLGDVPPSLVSKYANLNNDINITNNNSNNSQQQQQHNNNSFEKSIVDIDFYDERDSQQHSSASSRFNKPGLNNNSSSNLLSGSIALPSSEDELEVGYRILMTLNRQITFNFNEEFLIWGYTMIHPTFEDIFQREWLLKLFHVDELMAGQANSINYLQEDIYVNLLLQLDFFNFSNLINYRHLNIQEKILFPLQKGLELSIQLKMTKLALTIGKIVCLISFYFPAEIDRCITLLFKTLWPSQLISCTLLQLFNWGGMSQTCLTSLFLDIYQLTILPQEFSKQTENINCWHSDVSLNRRRPTSVRCSSMVAPFSICRD</sequence>
<gene>
    <name evidence="2" type="ORF">PPL_10187</name>
</gene>
<organism evidence="2 3">
    <name type="scientific">Heterostelium pallidum (strain ATCC 26659 / Pp 5 / PN500)</name>
    <name type="common">Cellular slime mold</name>
    <name type="synonym">Polysphondylium pallidum</name>
    <dbReference type="NCBI Taxonomy" id="670386"/>
    <lineage>
        <taxon>Eukaryota</taxon>
        <taxon>Amoebozoa</taxon>
        <taxon>Evosea</taxon>
        <taxon>Eumycetozoa</taxon>
        <taxon>Dictyostelia</taxon>
        <taxon>Acytosteliales</taxon>
        <taxon>Acytosteliaceae</taxon>
        <taxon>Heterostelium</taxon>
    </lineage>
</organism>
<proteinExistence type="predicted"/>
<feature type="region of interest" description="Disordered" evidence="1">
    <location>
        <begin position="191"/>
        <end position="271"/>
    </location>
</feature>
<reference evidence="2 3" key="1">
    <citation type="journal article" date="2011" name="Genome Res.">
        <title>Phylogeny-wide analysis of social amoeba genomes highlights ancient origins for complex intercellular communication.</title>
        <authorList>
            <person name="Heidel A.J."/>
            <person name="Lawal H.M."/>
            <person name="Felder M."/>
            <person name="Schilde C."/>
            <person name="Helps N.R."/>
            <person name="Tunggal B."/>
            <person name="Rivero F."/>
            <person name="John U."/>
            <person name="Schleicher M."/>
            <person name="Eichinger L."/>
            <person name="Platzer M."/>
            <person name="Noegel A.A."/>
            <person name="Schaap P."/>
            <person name="Gloeckner G."/>
        </authorList>
    </citation>
    <scope>NUCLEOTIDE SEQUENCE [LARGE SCALE GENOMIC DNA]</scope>
    <source>
        <strain evidence="3">ATCC 26659 / Pp 5 / PN500</strain>
    </source>
</reference>
<comment type="caution">
    <text evidence="2">The sequence shown here is derived from an EMBL/GenBank/DDBJ whole genome shotgun (WGS) entry which is preliminary data.</text>
</comment>
<feature type="compositionally biased region" description="Low complexity" evidence="1">
    <location>
        <begin position="71"/>
        <end position="107"/>
    </location>
</feature>
<dbReference type="STRING" id="670386.D3BQK2"/>
<evidence type="ECO:0000313" key="3">
    <source>
        <dbReference type="Proteomes" id="UP000001396"/>
    </source>
</evidence>
<name>D3BQK2_HETP5</name>
<feature type="compositionally biased region" description="Low complexity" evidence="1">
    <location>
        <begin position="113"/>
        <end position="127"/>
    </location>
</feature>
<dbReference type="InParanoid" id="D3BQK2"/>
<dbReference type="Proteomes" id="UP000001396">
    <property type="component" value="Unassembled WGS sequence"/>
</dbReference>
<feature type="compositionally biased region" description="Low complexity" evidence="1">
    <location>
        <begin position="198"/>
        <end position="254"/>
    </location>
</feature>
<dbReference type="AlphaFoldDB" id="D3BQK2"/>
<evidence type="ECO:0000256" key="1">
    <source>
        <dbReference type="SAM" id="MobiDB-lite"/>
    </source>
</evidence>